<evidence type="ECO:0000313" key="2">
    <source>
        <dbReference type="Proteomes" id="UP000546257"/>
    </source>
</evidence>
<dbReference type="Proteomes" id="UP000546257">
    <property type="component" value="Unassembled WGS sequence"/>
</dbReference>
<name>A0A7J9SMW2_9EURY</name>
<keyword evidence="2" id="KW-1185">Reference proteome</keyword>
<comment type="caution">
    <text evidence="1">The sequence shown here is derived from an EMBL/GenBank/DDBJ whole genome shotgun (WGS) entry which is preliminary data.</text>
</comment>
<dbReference type="AlphaFoldDB" id="A0A7J9SMW2"/>
<dbReference type="EMBL" id="JACKXD010000007">
    <property type="protein sequence ID" value="MBB6647793.1"/>
    <property type="molecule type" value="Genomic_DNA"/>
</dbReference>
<sequence>MNENSLFGDRDDHIVLEKIANEVLSGCFVDIRGREAGRISVLFDQLGFELYVIVCCIIDCI</sequence>
<reference evidence="1 2" key="1">
    <citation type="submission" date="2020-08" db="EMBL/GenBank/DDBJ databases">
        <authorList>
            <person name="Seo M.-J."/>
        </authorList>
    </citation>
    <scope>NUCLEOTIDE SEQUENCE [LARGE SCALE GENOMIC DNA]</scope>
    <source>
        <strain evidence="1 2">MBLA0160</strain>
    </source>
</reference>
<evidence type="ECO:0000313" key="1">
    <source>
        <dbReference type="EMBL" id="MBB6647793.1"/>
    </source>
</evidence>
<protein>
    <submittedName>
        <fullName evidence="1">Uncharacterized protein</fullName>
    </submittedName>
</protein>
<organism evidence="1 2">
    <name type="scientific">Halobellus ruber</name>
    <dbReference type="NCBI Taxonomy" id="2761102"/>
    <lineage>
        <taxon>Archaea</taxon>
        <taxon>Methanobacteriati</taxon>
        <taxon>Methanobacteriota</taxon>
        <taxon>Stenosarchaea group</taxon>
        <taxon>Halobacteria</taxon>
        <taxon>Halobacteriales</taxon>
        <taxon>Haloferacaceae</taxon>
        <taxon>Halobellus</taxon>
    </lineage>
</organism>
<gene>
    <name evidence="1" type="ORF">H5V44_16135</name>
</gene>
<accession>A0A7J9SMW2</accession>
<proteinExistence type="predicted"/>